<evidence type="ECO:0000256" key="1">
    <source>
        <dbReference type="ARBA" id="ARBA00012369"/>
    </source>
</evidence>
<sequence>MEQLADIMVDYGTLHKNPLGEEIACDNPSLEGLRVWLDDVPGCLANESYCALYDFNYICTEPITYEGETCNNGTRVLCEAKPPVPLSDPTPATTIKVLSYNILELNYIYWQSGQRERTCRLPYLIFENIGDVDVIIFQELMMGGCFPDVLDLRELLAHHGFIYNTPTVGIDAQENELIRLENGGGFTSSRWPIVAHDEAVLLAVYRTDTDLFSSKGIDYVNVEKTVDDVTRNYHIFGTHLQSRDGGMRPEVRIVQASEMRFFLQRLDIPANEPVIFGGDFNADYVEMPEHAEAVLHVMDVTVPEIVGDLRVTYDRENNTLISGDGGSWLDYVTYHNQHLQPTKATLESIRITDDPFWICNRARLRDFSYEYPNSENCRTPMQVIDLSDHYCVLGTMDFPLEPTISSASTMFRYYTVALHKNPSGEEIACDNPSLEGLRVWLDDVPDCLANESYCALYDFNYICTEPITYEGAKCNNGTRVLCEAKPPVPLSDPTPATTIKVLSYNILELNYIYWQSGQRERTCRLPYLIFENIGDVDVIIFQELMMGGCFPDVLDLRELLAHHGFIYNTPTVGIDTQEHELIRLENGGGFTSSRWPIVAHDEAILLAVHRTDTDLFSSKGIDYVNVEKTVDDITRNYHIFGTHLQSRDGGMRPEVRIIQAAEMRFFLQKLMIPANEPVIFAGDFNADYVEMPEHAEAVLHVMDVTVPEIVGDLRVTYDRENNTLISGGGGSWLDYVTYHNQHLQPNKATLESIRITDDPFWICSFPDLCSDKCVAPNNAHNRPDRLSKHSEYDCYCSCGIVIGDECEDDDECAMGTYCGSAEDGNVQAGVCRTLCDHPNMHCNSFSRCEMENHQPKCVCDLFVCSDTINQPVCGEGNRDFMNRCLFENYNCERMQSEEGIESLTLLGHGTCAEVQSNGGSYVRL</sequence>
<dbReference type="EC" id="3.1.4.12" evidence="1"/>
<keyword evidence="5" id="KW-1185">Reference proteome</keyword>
<evidence type="ECO:0000313" key="6">
    <source>
        <dbReference type="RefSeq" id="XP_006814134.1"/>
    </source>
</evidence>
<dbReference type="Gene3D" id="3.30.60.30">
    <property type="match status" value="1"/>
</dbReference>
<dbReference type="CDD" id="cd09078">
    <property type="entry name" value="nSMase"/>
    <property type="match status" value="2"/>
</dbReference>
<reference evidence="6" key="1">
    <citation type="submission" date="2025-08" db="UniProtKB">
        <authorList>
            <consortium name="RefSeq"/>
        </authorList>
    </citation>
    <scope>IDENTIFICATION</scope>
    <source>
        <tissue evidence="6">Testes</tissue>
    </source>
</reference>
<name>A0ABM0M293_SACKO</name>
<gene>
    <name evidence="6" type="primary">LOC102802850</name>
</gene>
<dbReference type="PANTHER" id="PTHR16320">
    <property type="entry name" value="SPHINGOMYELINASE FAMILY MEMBER"/>
    <property type="match status" value="1"/>
</dbReference>
<keyword evidence="2" id="KW-0378">Hydrolase</keyword>
<dbReference type="Gene3D" id="3.60.10.10">
    <property type="entry name" value="Endonuclease/exonuclease/phosphatase"/>
    <property type="match status" value="2"/>
</dbReference>
<dbReference type="InterPro" id="IPR038772">
    <property type="entry name" value="Sph/SMPD2-like"/>
</dbReference>
<dbReference type="GeneID" id="102802850"/>
<dbReference type="InterPro" id="IPR036691">
    <property type="entry name" value="Endo/exonu/phosph_ase_sf"/>
</dbReference>
<protein>
    <recommendedName>
        <fullName evidence="1">sphingomyelin phosphodiesterase</fullName>
        <ecNumber evidence="1">3.1.4.12</ecNumber>
    </recommendedName>
</protein>
<dbReference type="RefSeq" id="XP_006814134.1">
    <property type="nucleotide sequence ID" value="XM_006814071.1"/>
</dbReference>
<comment type="catalytic activity">
    <reaction evidence="3">
        <text>N-(hexadecanoyl)-sphing-4-enine-1-phosphocholine + H2O = N-hexadecanoylsphing-4-enine + phosphocholine + H(+)</text>
        <dbReference type="Rhea" id="RHEA:45644"/>
        <dbReference type="ChEBI" id="CHEBI:15377"/>
        <dbReference type="ChEBI" id="CHEBI:15378"/>
        <dbReference type="ChEBI" id="CHEBI:72959"/>
        <dbReference type="ChEBI" id="CHEBI:78646"/>
        <dbReference type="ChEBI" id="CHEBI:295975"/>
    </reaction>
    <physiologicalReaction direction="left-to-right" evidence="3">
        <dbReference type="Rhea" id="RHEA:45645"/>
    </physiologicalReaction>
</comment>
<evidence type="ECO:0000256" key="2">
    <source>
        <dbReference type="ARBA" id="ARBA00022801"/>
    </source>
</evidence>
<proteinExistence type="predicted"/>
<dbReference type="InterPro" id="IPR017766">
    <property type="entry name" value="Sphingomyelinase/PLipase_C"/>
</dbReference>
<organism evidence="5 6">
    <name type="scientific">Saccoglossus kowalevskii</name>
    <name type="common">Acorn worm</name>
    <dbReference type="NCBI Taxonomy" id="10224"/>
    <lineage>
        <taxon>Eukaryota</taxon>
        <taxon>Metazoa</taxon>
        <taxon>Hemichordata</taxon>
        <taxon>Enteropneusta</taxon>
        <taxon>Harrimaniidae</taxon>
        <taxon>Saccoglossus</taxon>
    </lineage>
</organism>
<dbReference type="SUPFAM" id="SSF56219">
    <property type="entry name" value="DNase I-like"/>
    <property type="match status" value="2"/>
</dbReference>
<dbReference type="PANTHER" id="PTHR16320:SF23">
    <property type="entry name" value="SPHINGOMYELINASE C 1"/>
    <property type="match status" value="1"/>
</dbReference>
<evidence type="ECO:0000313" key="5">
    <source>
        <dbReference type="Proteomes" id="UP000694865"/>
    </source>
</evidence>
<dbReference type="SUPFAM" id="SSF100895">
    <property type="entry name" value="Kazal-type serine protease inhibitors"/>
    <property type="match status" value="1"/>
</dbReference>
<dbReference type="Proteomes" id="UP000694865">
    <property type="component" value="Unplaced"/>
</dbReference>
<evidence type="ECO:0000256" key="3">
    <source>
        <dbReference type="ARBA" id="ARBA00049371"/>
    </source>
</evidence>
<dbReference type="InterPro" id="IPR036058">
    <property type="entry name" value="Kazal_dom_sf"/>
</dbReference>
<accession>A0ABM0M293</accession>
<feature type="domain" description="Kazal-like" evidence="4">
    <location>
        <begin position="858"/>
        <end position="911"/>
    </location>
</feature>
<dbReference type="InterPro" id="IPR002350">
    <property type="entry name" value="Kazal_dom"/>
</dbReference>
<dbReference type="SMART" id="SM00280">
    <property type="entry name" value="KAZAL"/>
    <property type="match status" value="1"/>
</dbReference>
<evidence type="ECO:0000259" key="4">
    <source>
        <dbReference type="SMART" id="SM00280"/>
    </source>
</evidence>